<dbReference type="Pfam" id="PF22752">
    <property type="entry name" value="DUF488-N3i"/>
    <property type="match status" value="1"/>
</dbReference>
<dbReference type="InterPro" id="IPR052552">
    <property type="entry name" value="YeaO-like"/>
</dbReference>
<dbReference type="PANTHER" id="PTHR36849:SF1">
    <property type="entry name" value="CYTOPLASMIC PROTEIN"/>
    <property type="match status" value="1"/>
</dbReference>
<reference evidence="1 2" key="1">
    <citation type="journal article" date="2017" name="Int. J. Syst. Evol. Microbiol.">
        <title>Brenneria populi subsp. brevivirga subsp. nov. isolated from symptomatic bark of Populus x euramericana canker, and description of Brenneria populi subsp. populi subsp. nov.</title>
        <authorList>
            <person name="Zheng M.H."/>
            <person name="Piao C.G."/>
            <person name="Xue H."/>
            <person name="Guo M.W."/>
            <person name="Li Y."/>
        </authorList>
    </citation>
    <scope>NUCLEOTIDE SEQUENCE [LARGE SCALE GENOMIC DNA]</scope>
    <source>
        <strain evidence="1 2">D9-5</strain>
    </source>
</reference>
<dbReference type="Proteomes" id="UP001309705">
    <property type="component" value="Unassembled WGS sequence"/>
</dbReference>
<keyword evidence="2" id="KW-1185">Reference proteome</keyword>
<sequence length="116" mass="13374">MLNCKRVYEAAQAEDGYRVLVDRLWPRGMAKASLAMDEWNKTLAPSAELRRRFHHGELDFAAFSARYREELAAQPEAWRPLLARARRQRITLLYAARDVQHNHAQVLAAFLRGQAA</sequence>
<accession>A0ABU6JNM7</accession>
<comment type="caution">
    <text evidence="1">The sequence shown here is derived from an EMBL/GenBank/DDBJ whole genome shotgun (WGS) entry which is preliminary data.</text>
</comment>
<organism evidence="1 2">
    <name type="scientific">Brenneria populi</name>
    <dbReference type="NCBI Taxonomy" id="1505588"/>
    <lineage>
        <taxon>Bacteria</taxon>
        <taxon>Pseudomonadati</taxon>
        <taxon>Pseudomonadota</taxon>
        <taxon>Gammaproteobacteria</taxon>
        <taxon>Enterobacterales</taxon>
        <taxon>Pectobacteriaceae</taxon>
        <taxon>Brenneria</taxon>
    </lineage>
</organism>
<dbReference type="EMBL" id="JAYWTM010000004">
    <property type="protein sequence ID" value="MEC5341944.1"/>
    <property type="molecule type" value="Genomic_DNA"/>
</dbReference>
<evidence type="ECO:0000313" key="2">
    <source>
        <dbReference type="Proteomes" id="UP001309705"/>
    </source>
</evidence>
<name>A0ABU6JNM7_9GAMM</name>
<proteinExistence type="predicted"/>
<evidence type="ECO:0000313" key="1">
    <source>
        <dbReference type="EMBL" id="MEC5341944.1"/>
    </source>
</evidence>
<gene>
    <name evidence="1" type="ORF">VSX58_04870</name>
</gene>
<dbReference type="RefSeq" id="WP_327617097.1">
    <property type="nucleotide sequence ID" value="NZ_JAYWTM010000004.1"/>
</dbReference>
<dbReference type="PANTHER" id="PTHR36849">
    <property type="entry name" value="CYTOPLASMIC PROTEIN-RELATED"/>
    <property type="match status" value="1"/>
</dbReference>
<protein>
    <submittedName>
        <fullName evidence="1">DUF488 family protein</fullName>
    </submittedName>
</protein>